<dbReference type="InterPro" id="IPR026147">
    <property type="entry name" value="Rab3GAP1_conserved"/>
</dbReference>
<evidence type="ECO:0000313" key="7">
    <source>
        <dbReference type="Proteomes" id="UP000035642"/>
    </source>
</evidence>
<comment type="subcellular location">
    <subcellularLocation>
        <location evidence="1">Cytoplasm</location>
    </subcellularLocation>
</comment>
<accession>A0A0K0CU43</accession>
<protein>
    <recommendedName>
        <fullName evidence="3">Rab3 GTPase-activating protein catalytic subunit</fullName>
    </recommendedName>
</protein>
<evidence type="ECO:0000256" key="1">
    <source>
        <dbReference type="ARBA" id="ARBA00004496"/>
    </source>
</evidence>
<keyword evidence="5" id="KW-0963">Cytoplasm</keyword>
<organism evidence="7 8">
    <name type="scientific">Angiostrongylus cantonensis</name>
    <name type="common">Rat lungworm</name>
    <dbReference type="NCBI Taxonomy" id="6313"/>
    <lineage>
        <taxon>Eukaryota</taxon>
        <taxon>Metazoa</taxon>
        <taxon>Ecdysozoa</taxon>
        <taxon>Nematoda</taxon>
        <taxon>Chromadorea</taxon>
        <taxon>Rhabditida</taxon>
        <taxon>Rhabditina</taxon>
        <taxon>Rhabditomorpha</taxon>
        <taxon>Strongyloidea</taxon>
        <taxon>Metastrongylidae</taxon>
        <taxon>Angiostrongylus</taxon>
    </lineage>
</organism>
<evidence type="ECO:0000256" key="3">
    <source>
        <dbReference type="ARBA" id="ARBA00015817"/>
    </source>
</evidence>
<dbReference type="Pfam" id="PF13890">
    <property type="entry name" value="Rab3-GTPase_cat"/>
    <property type="match status" value="1"/>
</dbReference>
<dbReference type="GO" id="GO:0005096">
    <property type="term" value="F:GTPase activator activity"/>
    <property type="evidence" value="ECO:0007669"/>
    <property type="project" value="UniProtKB-KW"/>
</dbReference>
<evidence type="ECO:0000256" key="2">
    <source>
        <dbReference type="ARBA" id="ARBA00008856"/>
    </source>
</evidence>
<sequence length="165" mass="18992">MYYEAMENLPGHSALCTNNTGNPMTEDMVEEFSRYLSSLDDGESRVQAQLDVLSSDMQAFKAANPKCCLEDFIRWHSPKDWDEEKECLSERMQLQDNTWVKCWNEAMPIPVVNQVRLFNESKVAEEILSMLENANVQQMVELLRPVLFTSAVLQVIHKGRTGSLW</sequence>
<dbReference type="PANTHER" id="PTHR21422">
    <property type="entry name" value="RAB3 GTPASE-ACTIVATING PROTEIN CATALYTIC SUBUNIT"/>
    <property type="match status" value="1"/>
</dbReference>
<comment type="similarity">
    <text evidence="2">Belongs to the Rab3-GAP catalytic subunit family.</text>
</comment>
<dbReference type="PANTHER" id="PTHR21422:SF9">
    <property type="entry name" value="RAB3 GTPASE-ACTIVATING PROTEIN CATALYTIC SUBUNIT"/>
    <property type="match status" value="1"/>
</dbReference>
<reference evidence="7" key="1">
    <citation type="submission" date="2012-09" db="EMBL/GenBank/DDBJ databases">
        <authorList>
            <person name="Martin A.A."/>
        </authorList>
    </citation>
    <scope>NUCLEOTIDE SEQUENCE</scope>
</reference>
<keyword evidence="4" id="KW-0343">GTPase activation</keyword>
<reference evidence="8" key="2">
    <citation type="submission" date="2017-02" db="UniProtKB">
        <authorList>
            <consortium name="WormBaseParasite"/>
        </authorList>
    </citation>
    <scope>IDENTIFICATION</scope>
</reference>
<dbReference type="Proteomes" id="UP000035642">
    <property type="component" value="Unassembled WGS sequence"/>
</dbReference>
<dbReference type="AlphaFoldDB" id="A0A0K0CU43"/>
<proteinExistence type="inferred from homology"/>
<evidence type="ECO:0000313" key="8">
    <source>
        <dbReference type="WBParaSite" id="ACAC_0000069701-mRNA-1"/>
    </source>
</evidence>
<keyword evidence="7" id="KW-1185">Reference proteome</keyword>
<dbReference type="STRING" id="6313.A0A0K0CU43"/>
<feature type="domain" description="Rab3GAP catalytic subunit conserved" evidence="6">
    <location>
        <begin position="21"/>
        <end position="132"/>
    </location>
</feature>
<dbReference type="GO" id="GO:0005737">
    <property type="term" value="C:cytoplasm"/>
    <property type="evidence" value="ECO:0007669"/>
    <property type="project" value="UniProtKB-SubCell"/>
</dbReference>
<evidence type="ECO:0000259" key="6">
    <source>
        <dbReference type="Pfam" id="PF13890"/>
    </source>
</evidence>
<name>A0A0K0CU43_ANGCA</name>
<dbReference type="InterPro" id="IPR045700">
    <property type="entry name" value="Rab3GAP1"/>
</dbReference>
<dbReference type="WBParaSite" id="ACAC_0000069701-mRNA-1">
    <property type="protein sequence ID" value="ACAC_0000069701-mRNA-1"/>
    <property type="gene ID" value="ACAC_0000069701"/>
</dbReference>
<evidence type="ECO:0000256" key="4">
    <source>
        <dbReference type="ARBA" id="ARBA00022468"/>
    </source>
</evidence>
<evidence type="ECO:0000256" key="5">
    <source>
        <dbReference type="ARBA" id="ARBA00022490"/>
    </source>
</evidence>